<dbReference type="PANTHER" id="PTHR43133:SF45">
    <property type="entry name" value="RNA POLYMERASE ECF-TYPE SIGMA FACTOR"/>
    <property type="match status" value="1"/>
</dbReference>
<accession>A0A1G9GAE1</accession>
<reference evidence="7 8" key="1">
    <citation type="submission" date="2016-10" db="EMBL/GenBank/DDBJ databases">
        <authorList>
            <person name="de Groot N.N."/>
        </authorList>
    </citation>
    <scope>NUCLEOTIDE SEQUENCE [LARGE SCALE GENOMIC DNA]</scope>
    <source>
        <strain evidence="7 8">DSM 25186</strain>
    </source>
</reference>
<dbReference type="InterPro" id="IPR014284">
    <property type="entry name" value="RNA_pol_sigma-70_dom"/>
</dbReference>
<dbReference type="SUPFAM" id="SSF88659">
    <property type="entry name" value="Sigma3 and sigma4 domains of RNA polymerase sigma factors"/>
    <property type="match status" value="1"/>
</dbReference>
<feature type="domain" description="RNA polymerase sigma-70 region 2" evidence="5">
    <location>
        <begin position="10"/>
        <end position="77"/>
    </location>
</feature>
<dbReference type="GO" id="GO:0006352">
    <property type="term" value="P:DNA-templated transcription initiation"/>
    <property type="evidence" value="ECO:0007669"/>
    <property type="project" value="InterPro"/>
</dbReference>
<evidence type="ECO:0000259" key="5">
    <source>
        <dbReference type="Pfam" id="PF04542"/>
    </source>
</evidence>
<dbReference type="Gene3D" id="1.10.1740.10">
    <property type="match status" value="1"/>
</dbReference>
<evidence type="ECO:0000259" key="6">
    <source>
        <dbReference type="Pfam" id="PF08281"/>
    </source>
</evidence>
<dbReference type="InterPro" id="IPR013324">
    <property type="entry name" value="RNA_pol_sigma_r3/r4-like"/>
</dbReference>
<dbReference type="Pfam" id="PF08281">
    <property type="entry name" value="Sigma70_r4_2"/>
    <property type="match status" value="1"/>
</dbReference>
<organism evidence="7 8">
    <name type="scientific">Catalinimonas alkaloidigena</name>
    <dbReference type="NCBI Taxonomy" id="1075417"/>
    <lineage>
        <taxon>Bacteria</taxon>
        <taxon>Pseudomonadati</taxon>
        <taxon>Bacteroidota</taxon>
        <taxon>Cytophagia</taxon>
        <taxon>Cytophagales</taxon>
        <taxon>Catalimonadaceae</taxon>
        <taxon>Catalinimonas</taxon>
    </lineage>
</organism>
<dbReference type="Gene3D" id="1.10.10.10">
    <property type="entry name" value="Winged helix-like DNA-binding domain superfamily/Winged helix DNA-binding domain"/>
    <property type="match status" value="1"/>
</dbReference>
<evidence type="ECO:0000256" key="4">
    <source>
        <dbReference type="ARBA" id="ARBA00023163"/>
    </source>
</evidence>
<protein>
    <submittedName>
        <fullName evidence="7">RNA polymerase sigma-70 factor, ECF subfamily</fullName>
    </submittedName>
</protein>
<feature type="domain" description="RNA polymerase sigma factor 70 region 4 type 2" evidence="6">
    <location>
        <begin position="105"/>
        <end position="155"/>
    </location>
</feature>
<dbReference type="InterPro" id="IPR036388">
    <property type="entry name" value="WH-like_DNA-bd_sf"/>
</dbReference>
<evidence type="ECO:0000256" key="2">
    <source>
        <dbReference type="ARBA" id="ARBA00023015"/>
    </source>
</evidence>
<evidence type="ECO:0000256" key="3">
    <source>
        <dbReference type="ARBA" id="ARBA00023082"/>
    </source>
</evidence>
<dbReference type="Proteomes" id="UP000198510">
    <property type="component" value="Unassembled WGS sequence"/>
</dbReference>
<evidence type="ECO:0000256" key="1">
    <source>
        <dbReference type="ARBA" id="ARBA00010641"/>
    </source>
</evidence>
<dbReference type="RefSeq" id="WP_089681812.1">
    <property type="nucleotide sequence ID" value="NZ_FNFO01000004.1"/>
</dbReference>
<keyword evidence="3" id="KW-0731">Sigma factor</keyword>
<dbReference type="AlphaFoldDB" id="A0A1G9GAE1"/>
<dbReference type="PANTHER" id="PTHR43133">
    <property type="entry name" value="RNA POLYMERASE ECF-TYPE SIGMA FACTO"/>
    <property type="match status" value="1"/>
</dbReference>
<evidence type="ECO:0000313" key="7">
    <source>
        <dbReference type="EMBL" id="SDK97531.1"/>
    </source>
</evidence>
<dbReference type="InterPro" id="IPR007627">
    <property type="entry name" value="RNA_pol_sigma70_r2"/>
</dbReference>
<dbReference type="EMBL" id="FNFO01000004">
    <property type="protein sequence ID" value="SDK97531.1"/>
    <property type="molecule type" value="Genomic_DNA"/>
</dbReference>
<sequence>MTESAFLELLSQHQGILHKIGRMYAREAEEREDLMQEMVLQLWRSLPSYRAELPFSTWMYRVALNTAITYVRKTTRRPALVPLALRHTETLPAPPSAALPDAEAALYRAIAQLDRLEKALVLLYLEEKSYRDIAALLDLTPTHVGVKLNRIKKKLKHLLRHETR</sequence>
<keyword evidence="2" id="KW-0805">Transcription regulation</keyword>
<dbReference type="OrthoDB" id="9780326at2"/>
<dbReference type="NCBIfam" id="TIGR02937">
    <property type="entry name" value="sigma70-ECF"/>
    <property type="match status" value="1"/>
</dbReference>
<dbReference type="STRING" id="1075417.SAMN05421823_10439"/>
<keyword evidence="8" id="KW-1185">Reference proteome</keyword>
<dbReference type="InterPro" id="IPR039425">
    <property type="entry name" value="RNA_pol_sigma-70-like"/>
</dbReference>
<gene>
    <name evidence="7" type="ORF">SAMN05421823_10439</name>
</gene>
<dbReference type="GO" id="GO:0016987">
    <property type="term" value="F:sigma factor activity"/>
    <property type="evidence" value="ECO:0007669"/>
    <property type="project" value="UniProtKB-KW"/>
</dbReference>
<name>A0A1G9GAE1_9BACT</name>
<evidence type="ECO:0000313" key="8">
    <source>
        <dbReference type="Proteomes" id="UP000198510"/>
    </source>
</evidence>
<dbReference type="GO" id="GO:0003677">
    <property type="term" value="F:DNA binding"/>
    <property type="evidence" value="ECO:0007669"/>
    <property type="project" value="InterPro"/>
</dbReference>
<comment type="similarity">
    <text evidence="1">Belongs to the sigma-70 factor family. ECF subfamily.</text>
</comment>
<keyword evidence="4" id="KW-0804">Transcription</keyword>
<dbReference type="InterPro" id="IPR013249">
    <property type="entry name" value="RNA_pol_sigma70_r4_t2"/>
</dbReference>
<dbReference type="SUPFAM" id="SSF88946">
    <property type="entry name" value="Sigma2 domain of RNA polymerase sigma factors"/>
    <property type="match status" value="1"/>
</dbReference>
<dbReference type="InterPro" id="IPR013325">
    <property type="entry name" value="RNA_pol_sigma_r2"/>
</dbReference>
<proteinExistence type="inferred from homology"/>
<dbReference type="Pfam" id="PF04542">
    <property type="entry name" value="Sigma70_r2"/>
    <property type="match status" value="1"/>
</dbReference>